<sequence>MKRNYPYTGQGAQQPAYAQPPPPAGPAPLLPASGPGQQGPYANYGYGSVAPARHNMVPMNGAGTNEAQQSQWSQQWQQQPQQYYPQQQPVASGVPGPNQYASPRPPTQSGPYRGASGPGSGSPPVNQNATYNPHQPQQPAPYSYHIQPSPIQSQSPSQHHQPPVAHAYAYTAPVPQHQNEPQNNNNAQNWPGAYASGSGQVGPPNKKPRFQTPVAPVAAPAAACAPPGVAPMAQMPGAMSGGALGQYPGGNTPSQQAYAWQGQNAAPAPHMIPRPPPAPQGPQGRSPSTGGFPARVTGRGGPSGHSARGDKAVRGAGPGNASGRGMNRNSAQNRASNQHNPSGQHNGLPLNPNANVAANAARAPSGHTRAWGSNAGQQKASALPAASGSAQHGRRASTASSIHSDKNVGGPAKNAGFGAQTIIPPNAPRGPKNASSKLTKVSSDGTGSASPSLKTGAAAAGKPGAVKKGALTADTIGADAVRAGRTQESTSTARDSGSGSKRVHTDFRILGLEIKELKWSWFAAQALGKDIVAGKELHTEDSDSKQGIDQINVESNETPAEAKQTADVDAAAKAATSTDVLDAENEDEDAEVENPDLGTVKIHDEDHNLDDEHDENLDDANAEGDEADDAEGHDDAEADANADVEQDVMISPPDIETQHPVAPAPETSSEAPRSPKAEASKSSTLNDEVSTASRGKALANLRESTKLRLCFAAMSSAAPEGAPTGPKAQIQESTPKTEGSETMADDPVPQIVKTETGDPNDAVDRKAESSDSTTAAKAETEELLQQISEQAAPSEGATAEEVTTEEIRDPAADEAEATQNQDVKQEQKQTESSAQIIHNAAGSAPKGEKTRSATAAESATTSKGPPQLPLNRIFLSFAANRKRLAIDAEAVKAVKIHRSEHWVEIRIDASSRSNERGKKKKGEGYLVCPGTLLEKRGKGQENYTAVTRSEIASAWEAAQSDEKSSTEAENEHLELPPFSRLASSGIYELTLLVKLDPSAPLPEPAWLRKNDVSSLLATLQRGSSGVAGRPETAVTVGAAQHVWAGKIEVMDPDPPPSMSTVLCEWVKESLIGSQRERRVFADELLGKTPRNMGNDVPVKAETDQVGSRTVKVEGEQGKEEEKDEIEKSDERDGRVARNLIELALRLIKGERVTVPSANASGSCCSNEPSLFAQALSCATWTTSTTYPGLVMLGLLNMALDGSRNDASAVRMQVDKLLMEIPQRTLFKAIDLTWRDSIDAGRKSGANKNNNNNSATAAVDGGVGASAGGGTIKSGSGGQSQSRNRSQQQNGNKQNYDSRGHGHGYSYGGGGQNRHGKRKRV</sequence>
<feature type="compositionally biased region" description="Low complexity" evidence="1">
    <location>
        <begin position="68"/>
        <end position="88"/>
    </location>
</feature>
<feature type="compositionally biased region" description="Low complexity" evidence="1">
    <location>
        <begin position="1242"/>
        <end position="1259"/>
    </location>
</feature>
<feature type="region of interest" description="Disordered" evidence="1">
    <location>
        <begin position="534"/>
        <end position="699"/>
    </location>
</feature>
<feature type="compositionally biased region" description="Polar residues" evidence="1">
    <location>
        <begin position="486"/>
        <end position="499"/>
    </location>
</feature>
<feature type="compositionally biased region" description="Polar residues" evidence="1">
    <location>
        <begin position="547"/>
        <end position="558"/>
    </location>
</feature>
<feature type="region of interest" description="Disordered" evidence="1">
    <location>
        <begin position="265"/>
        <end position="502"/>
    </location>
</feature>
<feature type="region of interest" description="Disordered" evidence="1">
    <location>
        <begin position="1090"/>
        <end position="1131"/>
    </location>
</feature>
<feature type="compositionally biased region" description="Low complexity" evidence="1">
    <location>
        <begin position="454"/>
        <end position="470"/>
    </location>
</feature>
<feature type="compositionally biased region" description="Polar residues" evidence="1">
    <location>
        <begin position="680"/>
        <end position="693"/>
    </location>
</feature>
<feature type="compositionally biased region" description="Acidic residues" evidence="1">
    <location>
        <begin position="607"/>
        <end position="646"/>
    </location>
</feature>
<feature type="compositionally biased region" description="Low complexity" evidence="1">
    <location>
        <begin position="1278"/>
        <end position="1294"/>
    </location>
</feature>
<proteinExistence type="predicted"/>
<feature type="compositionally biased region" description="Low complexity" evidence="1">
    <location>
        <begin position="561"/>
        <end position="580"/>
    </location>
</feature>
<feature type="compositionally biased region" description="Polar residues" evidence="1">
    <location>
        <begin position="327"/>
        <end position="345"/>
    </location>
</feature>
<feature type="region of interest" description="Disordered" evidence="1">
    <location>
        <begin position="717"/>
        <end position="869"/>
    </location>
</feature>
<evidence type="ECO:0000313" key="2">
    <source>
        <dbReference type="EMBL" id="CDI55651.1"/>
    </source>
</evidence>
<feature type="compositionally biased region" description="Low complexity" evidence="1">
    <location>
        <begin position="173"/>
        <end position="191"/>
    </location>
</feature>
<feature type="compositionally biased region" description="Low complexity" evidence="1">
    <location>
        <begin position="852"/>
        <end position="862"/>
    </location>
</feature>
<organism evidence="2">
    <name type="scientific">Melanopsichium pennsylvanicum 4</name>
    <dbReference type="NCBI Taxonomy" id="1398559"/>
    <lineage>
        <taxon>Eukaryota</taxon>
        <taxon>Fungi</taxon>
        <taxon>Dikarya</taxon>
        <taxon>Basidiomycota</taxon>
        <taxon>Ustilaginomycotina</taxon>
        <taxon>Ustilaginomycetes</taxon>
        <taxon>Ustilaginales</taxon>
        <taxon>Ustilaginaceae</taxon>
        <taxon>Melanopsichium</taxon>
    </lineage>
</organism>
<feature type="compositionally biased region" description="Basic and acidic residues" evidence="1">
    <location>
        <begin position="1110"/>
        <end position="1131"/>
    </location>
</feature>
<name>A0A077R8S9_9BASI</name>
<evidence type="ECO:0000256" key="1">
    <source>
        <dbReference type="SAM" id="MobiDB-lite"/>
    </source>
</evidence>
<reference evidence="2" key="1">
    <citation type="journal article" date="2014" name="Genome Biol. Evol.">
        <title>Gene Loss Rather Than Gene Gain Is Associated with a Host Jump from Monocots to Dicots in the Smut Fungus Melanopsichium pennsylvanicum.</title>
        <authorList>
            <person name="Sharma R."/>
            <person name="Mishra B."/>
            <person name="Runge F."/>
            <person name="Thines M."/>
        </authorList>
    </citation>
    <scope>NUCLEOTIDE SEQUENCE</scope>
    <source>
        <strain evidence="2">4</strain>
    </source>
</reference>
<feature type="compositionally biased region" description="Gly residues" evidence="1">
    <location>
        <begin position="1302"/>
        <end position="1312"/>
    </location>
</feature>
<feature type="compositionally biased region" description="Pro residues" evidence="1">
    <location>
        <begin position="270"/>
        <end position="280"/>
    </location>
</feature>
<accession>A0A077R8S9</accession>
<feature type="compositionally biased region" description="Pro residues" evidence="1">
    <location>
        <begin position="18"/>
        <end position="29"/>
    </location>
</feature>
<feature type="compositionally biased region" description="Low complexity" evidence="1">
    <location>
        <begin position="351"/>
        <end position="363"/>
    </location>
</feature>
<feature type="compositionally biased region" description="Polar residues" evidence="1">
    <location>
        <begin position="125"/>
        <end position="137"/>
    </location>
</feature>
<feature type="compositionally biased region" description="Basic and acidic residues" evidence="1">
    <location>
        <begin position="534"/>
        <end position="546"/>
    </location>
</feature>
<feature type="compositionally biased region" description="Low complexity" evidence="1">
    <location>
        <begin position="145"/>
        <end position="163"/>
    </location>
</feature>
<protein>
    <submittedName>
        <fullName evidence="2">Uncharacterized protein</fullName>
    </submittedName>
</protein>
<feature type="compositionally biased region" description="Polar residues" evidence="1">
    <location>
        <begin position="433"/>
        <end position="453"/>
    </location>
</feature>
<dbReference type="EMBL" id="HG529656">
    <property type="protein sequence ID" value="CDI55651.1"/>
    <property type="molecule type" value="Genomic_DNA"/>
</dbReference>
<feature type="compositionally biased region" description="Gly residues" evidence="1">
    <location>
        <begin position="1260"/>
        <end position="1277"/>
    </location>
</feature>
<feature type="region of interest" description="Disordered" evidence="1">
    <location>
        <begin position="1"/>
        <end position="204"/>
    </location>
</feature>
<feature type="region of interest" description="Disordered" evidence="1">
    <location>
        <begin position="1242"/>
        <end position="1320"/>
    </location>
</feature>
<feature type="compositionally biased region" description="Acidic residues" evidence="1">
    <location>
        <begin position="581"/>
        <end position="594"/>
    </location>
</feature>